<reference evidence="1 2" key="1">
    <citation type="submission" date="2021-10" db="EMBL/GenBank/DDBJ databases">
        <title>Anaerobic single-cell dispensing facilitates the cultivation of human gut bacteria.</title>
        <authorList>
            <person name="Afrizal A."/>
        </authorList>
    </citation>
    <scope>NUCLEOTIDE SEQUENCE [LARGE SCALE GENOMIC DNA]</scope>
    <source>
        <strain evidence="1 2">CLA-AA-H277</strain>
    </source>
</reference>
<accession>A0AAE3DQA4</accession>
<comment type="caution">
    <text evidence="1">The sequence shown here is derived from an EMBL/GenBank/DDBJ whole genome shotgun (WGS) entry which is preliminary data.</text>
</comment>
<dbReference type="EMBL" id="JAJEPR010000002">
    <property type="protein sequence ID" value="MCC2188587.1"/>
    <property type="molecule type" value="Genomic_DNA"/>
</dbReference>
<dbReference type="RefSeq" id="WP_227614133.1">
    <property type="nucleotide sequence ID" value="NZ_JAJEPR010000002.1"/>
</dbReference>
<evidence type="ECO:0000313" key="2">
    <source>
        <dbReference type="Proteomes" id="UP001197875"/>
    </source>
</evidence>
<sequence length="81" mass="9658">MTELKANRHYKDRVFRMIFNSREKLLELYNAMNGTDYEKLFLYEQQSSKNGNMPLRCLFYVSDSYSRMVRFVKKAAPCASI</sequence>
<keyword evidence="2" id="KW-1185">Reference proteome</keyword>
<organism evidence="1 2">
    <name type="scientific">Fusicatenibacter faecihominis</name>
    <dbReference type="NCBI Taxonomy" id="2881276"/>
    <lineage>
        <taxon>Bacteria</taxon>
        <taxon>Bacillati</taxon>
        <taxon>Bacillota</taxon>
        <taxon>Clostridia</taxon>
        <taxon>Lachnospirales</taxon>
        <taxon>Lachnospiraceae</taxon>
        <taxon>Fusicatenibacter</taxon>
    </lineage>
</organism>
<dbReference type="AlphaFoldDB" id="A0AAE3DQA4"/>
<name>A0AAE3DQA4_9FIRM</name>
<proteinExistence type="predicted"/>
<dbReference type="Proteomes" id="UP001197875">
    <property type="component" value="Unassembled WGS sequence"/>
</dbReference>
<protein>
    <submittedName>
        <fullName evidence="1">Uncharacterized protein</fullName>
    </submittedName>
</protein>
<evidence type="ECO:0000313" key="1">
    <source>
        <dbReference type="EMBL" id="MCC2188587.1"/>
    </source>
</evidence>
<gene>
    <name evidence="1" type="ORF">LKD71_01895</name>
</gene>